<accession>A0A8R1E9X8</accession>
<proteinExistence type="predicted"/>
<evidence type="ECO:0000313" key="3">
    <source>
        <dbReference type="EnsemblMetazoa" id="CJA30923.1"/>
    </source>
</evidence>
<evidence type="ECO:0000256" key="2">
    <source>
        <dbReference type="SAM" id="Phobius"/>
    </source>
</evidence>
<dbReference type="Proteomes" id="UP000005237">
    <property type="component" value="Unassembled WGS sequence"/>
</dbReference>
<reference evidence="4" key="1">
    <citation type="submission" date="2010-08" db="EMBL/GenBank/DDBJ databases">
        <authorList>
            <consortium name="Caenorhabditis japonica Sequencing Consortium"/>
            <person name="Wilson R.K."/>
        </authorList>
    </citation>
    <scope>NUCLEOTIDE SEQUENCE [LARGE SCALE GENOMIC DNA]</scope>
    <source>
        <strain evidence="4">DF5081</strain>
    </source>
</reference>
<dbReference type="EnsemblMetazoa" id="CJA30923.1">
    <property type="protein sequence ID" value="CJA30923.1"/>
    <property type="gene ID" value="WBGene00206770"/>
</dbReference>
<feature type="transmembrane region" description="Helical" evidence="2">
    <location>
        <begin position="6"/>
        <end position="31"/>
    </location>
</feature>
<keyword evidence="4" id="KW-1185">Reference proteome</keyword>
<name>A0A8R1E9X8_CAEJA</name>
<reference evidence="3" key="2">
    <citation type="submission" date="2022-06" db="UniProtKB">
        <authorList>
            <consortium name="EnsemblMetazoa"/>
        </authorList>
    </citation>
    <scope>IDENTIFICATION</scope>
    <source>
        <strain evidence="3">DF5081</strain>
    </source>
</reference>
<feature type="compositionally biased region" description="Polar residues" evidence="1">
    <location>
        <begin position="77"/>
        <end position="86"/>
    </location>
</feature>
<evidence type="ECO:0000256" key="1">
    <source>
        <dbReference type="SAM" id="MobiDB-lite"/>
    </source>
</evidence>
<keyword evidence="2" id="KW-0812">Transmembrane</keyword>
<dbReference type="AlphaFoldDB" id="A0A8R1E9X8"/>
<feature type="region of interest" description="Disordered" evidence="1">
    <location>
        <begin position="70"/>
        <end position="93"/>
    </location>
</feature>
<organism evidence="3 4">
    <name type="scientific">Caenorhabditis japonica</name>
    <dbReference type="NCBI Taxonomy" id="281687"/>
    <lineage>
        <taxon>Eukaryota</taxon>
        <taxon>Metazoa</taxon>
        <taxon>Ecdysozoa</taxon>
        <taxon>Nematoda</taxon>
        <taxon>Chromadorea</taxon>
        <taxon>Rhabditida</taxon>
        <taxon>Rhabditina</taxon>
        <taxon>Rhabditomorpha</taxon>
        <taxon>Rhabditoidea</taxon>
        <taxon>Rhabditidae</taxon>
        <taxon>Peloderinae</taxon>
        <taxon>Caenorhabditis</taxon>
    </lineage>
</organism>
<sequence>MKLMDDRFFLILYACAAPAIIWTTTLVLAFIRVWRNSHRELAADTAAYRKRIRATTQKIRRREIKQMMVNNEMEANVPQQTASQLRNHLPQHP</sequence>
<protein>
    <submittedName>
        <fullName evidence="3">Uncharacterized protein</fullName>
    </submittedName>
</protein>
<keyword evidence="2" id="KW-1133">Transmembrane helix</keyword>
<evidence type="ECO:0000313" key="4">
    <source>
        <dbReference type="Proteomes" id="UP000005237"/>
    </source>
</evidence>
<keyword evidence="2" id="KW-0472">Membrane</keyword>